<proteinExistence type="predicted"/>
<evidence type="ECO:0000313" key="1">
    <source>
        <dbReference type="EMBL" id="TCO96259.1"/>
    </source>
</evidence>
<dbReference type="Proteomes" id="UP000295600">
    <property type="component" value="Unassembled WGS sequence"/>
</dbReference>
<name>A0A4R2LSQ2_9BACE</name>
<evidence type="ECO:0000313" key="2">
    <source>
        <dbReference type="Proteomes" id="UP000295600"/>
    </source>
</evidence>
<comment type="caution">
    <text evidence="1">The sequence shown here is derived from an EMBL/GenBank/DDBJ whole genome shotgun (WGS) entry which is preliminary data.</text>
</comment>
<reference evidence="1 2" key="1">
    <citation type="submission" date="2019-03" db="EMBL/GenBank/DDBJ databases">
        <title>Genomic Encyclopedia of Type Strains, Phase IV (KMG-IV): sequencing the most valuable type-strain genomes for metagenomic binning, comparative biology and taxonomic classification.</title>
        <authorList>
            <person name="Goeker M."/>
        </authorList>
    </citation>
    <scope>NUCLEOTIDE SEQUENCE [LARGE SCALE GENOMIC DNA]</scope>
    <source>
        <strain evidence="1 2">DSM 23917</strain>
    </source>
</reference>
<accession>A0A4R2LSQ2</accession>
<protein>
    <submittedName>
        <fullName evidence="1">Uncharacterized protein</fullName>
    </submittedName>
</protein>
<sequence length="37" mass="4520">MAAHYKKTFIYLCINSVKYKNSFYILRNCFEFICAIY</sequence>
<organism evidence="1 2">
    <name type="scientific">Prevotella heparinolytica</name>
    <dbReference type="NCBI Taxonomy" id="28113"/>
    <lineage>
        <taxon>Bacteria</taxon>
        <taxon>Pseudomonadati</taxon>
        <taxon>Bacteroidota</taxon>
        <taxon>Bacteroidia</taxon>
        <taxon>Bacteroidales</taxon>
        <taxon>Bacteroidaceae</taxon>
        <taxon>Bacteroides</taxon>
    </lineage>
</organism>
<dbReference type="EMBL" id="SLXB01000001">
    <property type="protein sequence ID" value="TCO96259.1"/>
    <property type="molecule type" value="Genomic_DNA"/>
</dbReference>
<gene>
    <name evidence="1" type="ORF">EV202_10128</name>
</gene>
<dbReference type="AlphaFoldDB" id="A0A4R2LSQ2"/>